<comment type="caution">
    <text evidence="1">The sequence shown here is derived from an EMBL/GenBank/DDBJ whole genome shotgun (WGS) entry which is preliminary data.</text>
</comment>
<dbReference type="InterPro" id="IPR050637">
    <property type="entry name" value="NLRP_innate_immun_reg"/>
</dbReference>
<dbReference type="Proteomes" id="UP001488838">
    <property type="component" value="Unassembled WGS sequence"/>
</dbReference>
<proteinExistence type="predicted"/>
<dbReference type="EMBL" id="JBBHLL010000017">
    <property type="protein sequence ID" value="KAK7830598.1"/>
    <property type="molecule type" value="Genomic_DNA"/>
</dbReference>
<protein>
    <submittedName>
        <fullName evidence="1">Uncharacterized protein</fullName>
    </submittedName>
</protein>
<gene>
    <name evidence="1" type="ORF">U0070_018323</name>
</gene>
<dbReference type="SUPFAM" id="SSF52047">
    <property type="entry name" value="RNI-like"/>
    <property type="match status" value="1"/>
</dbReference>
<dbReference type="PANTHER" id="PTHR45690">
    <property type="entry name" value="NACHT, LRR AND PYD DOMAINS-CONTAINING PROTEIN 12"/>
    <property type="match status" value="1"/>
</dbReference>
<dbReference type="PANTHER" id="PTHR45690:SF8">
    <property type="entry name" value="NACHT, LRR AND PYD DOMAINS-CONTAINING PROTEIN 8"/>
    <property type="match status" value="1"/>
</dbReference>
<accession>A0AAW0JUA1</accession>
<dbReference type="Gene3D" id="3.80.10.10">
    <property type="entry name" value="Ribonuclease Inhibitor"/>
    <property type="match status" value="1"/>
</dbReference>
<dbReference type="InterPro" id="IPR032675">
    <property type="entry name" value="LRR_dom_sf"/>
</dbReference>
<keyword evidence="2" id="KW-1185">Reference proteome</keyword>
<evidence type="ECO:0000313" key="1">
    <source>
        <dbReference type="EMBL" id="KAK7830598.1"/>
    </source>
</evidence>
<dbReference type="GO" id="GO:0005737">
    <property type="term" value="C:cytoplasm"/>
    <property type="evidence" value="ECO:0007669"/>
    <property type="project" value="TreeGrafter"/>
</dbReference>
<evidence type="ECO:0000313" key="2">
    <source>
        <dbReference type="Proteomes" id="UP001488838"/>
    </source>
</evidence>
<organism evidence="1 2">
    <name type="scientific">Myodes glareolus</name>
    <name type="common">Bank vole</name>
    <name type="synonym">Clethrionomys glareolus</name>
    <dbReference type="NCBI Taxonomy" id="447135"/>
    <lineage>
        <taxon>Eukaryota</taxon>
        <taxon>Metazoa</taxon>
        <taxon>Chordata</taxon>
        <taxon>Craniata</taxon>
        <taxon>Vertebrata</taxon>
        <taxon>Euteleostomi</taxon>
        <taxon>Mammalia</taxon>
        <taxon>Eutheria</taxon>
        <taxon>Euarchontoglires</taxon>
        <taxon>Glires</taxon>
        <taxon>Rodentia</taxon>
        <taxon>Myomorpha</taxon>
        <taxon>Muroidea</taxon>
        <taxon>Cricetidae</taxon>
        <taxon>Arvicolinae</taxon>
        <taxon>Myodes</taxon>
    </lineage>
</organism>
<sequence length="161" mass="17872">MLTHLSLAEKAQAYLECSGTFHVSFARLVLRQCSLTSACCKYMMSSFKNNQSLQSLVLSFNRRMDGGVILLCSALAGADCSLLVLEPEHCWFTSASCHALASMLCKHKKLRYLDLSKHIIGLNGMLTLALAFFSQRRAEEVVLKKKSNDSVGMHIRLQGPE</sequence>
<reference evidence="1 2" key="1">
    <citation type="journal article" date="2023" name="bioRxiv">
        <title>Conserved and derived expression patterns and positive selection on dental genes reveal complex evolutionary context of ever-growing rodent molars.</title>
        <authorList>
            <person name="Calamari Z.T."/>
            <person name="Song A."/>
            <person name="Cohen E."/>
            <person name="Akter M."/>
            <person name="Roy R.D."/>
            <person name="Hallikas O."/>
            <person name="Christensen M.M."/>
            <person name="Li P."/>
            <person name="Marangoni P."/>
            <person name="Jernvall J."/>
            <person name="Klein O.D."/>
        </authorList>
    </citation>
    <scope>NUCLEOTIDE SEQUENCE [LARGE SCALE GENOMIC DNA]</scope>
    <source>
        <strain evidence="1">V071</strain>
    </source>
</reference>
<dbReference type="GO" id="GO:0050727">
    <property type="term" value="P:regulation of inflammatory response"/>
    <property type="evidence" value="ECO:0007669"/>
    <property type="project" value="TreeGrafter"/>
</dbReference>
<dbReference type="AlphaFoldDB" id="A0AAW0JUA1"/>
<name>A0AAW0JUA1_MYOGA</name>